<name>A0A9P5NNX4_GYMJU</name>
<comment type="caution">
    <text evidence="7">The sequence shown here is derived from an EMBL/GenBank/DDBJ whole genome shotgun (WGS) entry which is preliminary data.</text>
</comment>
<evidence type="ECO:0000256" key="5">
    <source>
        <dbReference type="SAM" id="MobiDB-lite"/>
    </source>
</evidence>
<evidence type="ECO:0000313" key="8">
    <source>
        <dbReference type="Proteomes" id="UP000724874"/>
    </source>
</evidence>
<proteinExistence type="predicted"/>
<dbReference type="InterPro" id="IPR015381">
    <property type="entry name" value="XLF-like_N"/>
</dbReference>
<keyword evidence="8" id="KW-1185">Reference proteome</keyword>
<feature type="compositionally biased region" description="Acidic residues" evidence="5">
    <location>
        <begin position="273"/>
        <end position="283"/>
    </location>
</feature>
<dbReference type="AlphaFoldDB" id="A0A9P5NNX4"/>
<keyword evidence="4" id="KW-0539">Nucleus</keyword>
<reference evidence="7" key="1">
    <citation type="submission" date="2020-11" db="EMBL/GenBank/DDBJ databases">
        <authorList>
            <consortium name="DOE Joint Genome Institute"/>
            <person name="Ahrendt S."/>
            <person name="Riley R."/>
            <person name="Andreopoulos W."/>
            <person name="LaButti K."/>
            <person name="Pangilinan J."/>
            <person name="Ruiz-duenas F.J."/>
            <person name="Barrasa J.M."/>
            <person name="Sanchez-Garcia M."/>
            <person name="Camarero S."/>
            <person name="Miyauchi S."/>
            <person name="Serrano A."/>
            <person name="Linde D."/>
            <person name="Babiker R."/>
            <person name="Drula E."/>
            <person name="Ayuso-Fernandez I."/>
            <person name="Pacheco R."/>
            <person name="Padilla G."/>
            <person name="Ferreira P."/>
            <person name="Barriuso J."/>
            <person name="Kellner H."/>
            <person name="Castanera R."/>
            <person name="Alfaro M."/>
            <person name="Ramirez L."/>
            <person name="Pisabarro A.G."/>
            <person name="Kuo A."/>
            <person name="Tritt A."/>
            <person name="Lipzen A."/>
            <person name="He G."/>
            <person name="Yan M."/>
            <person name="Ng V."/>
            <person name="Cullen D."/>
            <person name="Martin F."/>
            <person name="Rosso M.-N."/>
            <person name="Henrissat B."/>
            <person name="Hibbett D."/>
            <person name="Martinez A.T."/>
            <person name="Grigoriev I.V."/>
        </authorList>
    </citation>
    <scope>NUCLEOTIDE SEQUENCE</scope>
    <source>
        <strain evidence="7">AH 44721</strain>
    </source>
</reference>
<comment type="subcellular location">
    <subcellularLocation>
        <location evidence="1">Nucleus</location>
    </subcellularLocation>
</comment>
<dbReference type="Pfam" id="PF09302">
    <property type="entry name" value="XLF"/>
    <property type="match status" value="1"/>
</dbReference>
<dbReference type="GO" id="GO:0006303">
    <property type="term" value="P:double-strand break repair via nonhomologous end joining"/>
    <property type="evidence" value="ECO:0007669"/>
    <property type="project" value="UniProtKB-ARBA"/>
</dbReference>
<dbReference type="EMBL" id="JADNYJ010000050">
    <property type="protein sequence ID" value="KAF8899954.1"/>
    <property type="molecule type" value="Genomic_DNA"/>
</dbReference>
<evidence type="ECO:0000256" key="3">
    <source>
        <dbReference type="ARBA" id="ARBA00023204"/>
    </source>
</evidence>
<evidence type="ECO:0000256" key="2">
    <source>
        <dbReference type="ARBA" id="ARBA00022763"/>
    </source>
</evidence>
<keyword evidence="2" id="KW-0227">DNA damage</keyword>
<keyword evidence="3" id="KW-0234">DNA repair</keyword>
<evidence type="ECO:0000313" key="7">
    <source>
        <dbReference type="EMBL" id="KAF8899954.1"/>
    </source>
</evidence>
<evidence type="ECO:0000256" key="1">
    <source>
        <dbReference type="ARBA" id="ARBA00004123"/>
    </source>
</evidence>
<feature type="compositionally biased region" description="Polar residues" evidence="5">
    <location>
        <begin position="237"/>
        <end position="250"/>
    </location>
</feature>
<feature type="domain" description="XLF-like N-terminal" evidence="6">
    <location>
        <begin position="17"/>
        <end position="133"/>
    </location>
</feature>
<feature type="compositionally biased region" description="Basic residues" evidence="5">
    <location>
        <begin position="364"/>
        <end position="377"/>
    </location>
</feature>
<dbReference type="Gene3D" id="2.170.210.10">
    <property type="entry name" value="DNA double-strand break repair and VJ recombination XRCC4, N-terminal"/>
    <property type="match status" value="1"/>
</dbReference>
<evidence type="ECO:0000256" key="4">
    <source>
        <dbReference type="ARBA" id="ARBA00023242"/>
    </source>
</evidence>
<dbReference type="GO" id="GO:0005634">
    <property type="term" value="C:nucleus"/>
    <property type="evidence" value="ECO:0007669"/>
    <property type="project" value="UniProtKB-SubCell"/>
</dbReference>
<dbReference type="OrthoDB" id="3184250at2759"/>
<feature type="region of interest" description="Disordered" evidence="5">
    <location>
        <begin position="235"/>
        <end position="377"/>
    </location>
</feature>
<dbReference type="InterPro" id="IPR038051">
    <property type="entry name" value="XRCC4-like_N_sf"/>
</dbReference>
<sequence>MEEFTEEHAKLLLRKEWLVKVDSSKATPYLFKAYFSPADLSCFVIVTDTKSVWAEVLTSKLLARRWRACNQASPQPFAKSGDEDAWRENILDLITKAHTIGGLADLSFEIIDSNFADIAFELEYETFKWRWETYFLGHQRSSEIISKHLIFPLISLNHLSFSSAEALPSQTVDKLGRTARRTVDNHIKNALSKPRLATSISRMTAMFNFIPNLPPILSISEKPLLEIQQVKPEYTAPSKSAGSSSQQRHNSPVEKTTHKPENAVKTKPIESDSATESDEGEQEDVIKPSRAVSSVPSGTTPMSLANMFSPPPQAKAEASDSESSPHRPTKKAKPAAPSSTDDDSEHDNIKSRSTSAALGSGVKRTTRQPIKRGGKRF</sequence>
<evidence type="ECO:0000259" key="6">
    <source>
        <dbReference type="Pfam" id="PF09302"/>
    </source>
</evidence>
<accession>A0A9P5NNX4</accession>
<organism evidence="7 8">
    <name type="scientific">Gymnopilus junonius</name>
    <name type="common">Spectacular rustgill mushroom</name>
    <name type="synonym">Gymnopilus spectabilis subsp. junonius</name>
    <dbReference type="NCBI Taxonomy" id="109634"/>
    <lineage>
        <taxon>Eukaryota</taxon>
        <taxon>Fungi</taxon>
        <taxon>Dikarya</taxon>
        <taxon>Basidiomycota</taxon>
        <taxon>Agaricomycotina</taxon>
        <taxon>Agaricomycetes</taxon>
        <taxon>Agaricomycetidae</taxon>
        <taxon>Agaricales</taxon>
        <taxon>Agaricineae</taxon>
        <taxon>Hymenogastraceae</taxon>
        <taxon>Gymnopilus</taxon>
    </lineage>
</organism>
<gene>
    <name evidence="7" type="ORF">CPB84DRAFT_1847513</name>
</gene>
<feature type="compositionally biased region" description="Polar residues" evidence="5">
    <location>
        <begin position="291"/>
        <end position="303"/>
    </location>
</feature>
<feature type="compositionally biased region" description="Basic and acidic residues" evidence="5">
    <location>
        <begin position="251"/>
        <end position="270"/>
    </location>
</feature>
<dbReference type="Proteomes" id="UP000724874">
    <property type="component" value="Unassembled WGS sequence"/>
</dbReference>
<protein>
    <recommendedName>
        <fullName evidence="6">XLF-like N-terminal domain-containing protein</fullName>
    </recommendedName>
</protein>